<dbReference type="Pfam" id="PF08447">
    <property type="entry name" value="PAS_3"/>
    <property type="match status" value="1"/>
</dbReference>
<dbReference type="Gene3D" id="3.30.450.20">
    <property type="entry name" value="PAS domain"/>
    <property type="match status" value="2"/>
</dbReference>
<dbReference type="CDD" id="cd01948">
    <property type="entry name" value="EAL"/>
    <property type="match status" value="1"/>
</dbReference>
<dbReference type="PROSITE" id="PS50883">
    <property type="entry name" value="EAL"/>
    <property type="match status" value="1"/>
</dbReference>
<dbReference type="SMART" id="SM00052">
    <property type="entry name" value="EAL"/>
    <property type="match status" value="1"/>
</dbReference>
<dbReference type="InterPro" id="IPR035919">
    <property type="entry name" value="EAL_sf"/>
</dbReference>
<dbReference type="PROSITE" id="PS50887">
    <property type="entry name" value="GGDEF"/>
    <property type="match status" value="1"/>
</dbReference>
<dbReference type="SUPFAM" id="SSF55073">
    <property type="entry name" value="Nucleotide cyclase"/>
    <property type="match status" value="1"/>
</dbReference>
<comment type="caution">
    <text evidence="5">The sequence shown here is derived from an EMBL/GenBank/DDBJ whole genome shotgun (WGS) entry which is preliminary data.</text>
</comment>
<dbReference type="InterPro" id="IPR000014">
    <property type="entry name" value="PAS"/>
</dbReference>
<dbReference type="Gene3D" id="3.30.70.270">
    <property type="match status" value="1"/>
</dbReference>
<dbReference type="InterPro" id="IPR013767">
    <property type="entry name" value="PAS_fold"/>
</dbReference>
<dbReference type="CDD" id="cd01949">
    <property type="entry name" value="GGDEF"/>
    <property type="match status" value="1"/>
</dbReference>
<dbReference type="Pfam" id="PF00563">
    <property type="entry name" value="EAL"/>
    <property type="match status" value="1"/>
</dbReference>
<organism evidence="5 6">
    <name type="scientific">Alishewanella longhuensis</name>
    <dbReference type="NCBI Taxonomy" id="1091037"/>
    <lineage>
        <taxon>Bacteria</taxon>
        <taxon>Pseudomonadati</taxon>
        <taxon>Pseudomonadota</taxon>
        <taxon>Gammaproteobacteria</taxon>
        <taxon>Alteromonadales</taxon>
        <taxon>Alteromonadaceae</taxon>
        <taxon>Alishewanella</taxon>
    </lineage>
</organism>
<feature type="domain" description="EAL" evidence="3">
    <location>
        <begin position="446"/>
        <end position="700"/>
    </location>
</feature>
<accession>A0ABQ3KYM0</accession>
<dbReference type="NCBIfam" id="TIGR00254">
    <property type="entry name" value="GGDEF"/>
    <property type="match status" value="1"/>
</dbReference>
<protein>
    <submittedName>
        <fullName evidence="5">Phosphodiesterase</fullName>
    </submittedName>
</protein>
<dbReference type="PROSITE" id="PS50113">
    <property type="entry name" value="PAC"/>
    <property type="match status" value="1"/>
</dbReference>
<dbReference type="Gene3D" id="3.20.20.450">
    <property type="entry name" value="EAL domain"/>
    <property type="match status" value="1"/>
</dbReference>
<dbReference type="EMBL" id="BNAO01000001">
    <property type="protein sequence ID" value="GHG60761.1"/>
    <property type="molecule type" value="Genomic_DNA"/>
</dbReference>
<dbReference type="InterPro" id="IPR000700">
    <property type="entry name" value="PAS-assoc_C"/>
</dbReference>
<evidence type="ECO:0000313" key="6">
    <source>
        <dbReference type="Proteomes" id="UP000659697"/>
    </source>
</evidence>
<dbReference type="SUPFAM" id="SSF55785">
    <property type="entry name" value="PYP-like sensor domain (PAS domain)"/>
    <property type="match status" value="2"/>
</dbReference>
<feature type="domain" description="PAS" evidence="1">
    <location>
        <begin position="140"/>
        <end position="210"/>
    </location>
</feature>
<evidence type="ECO:0000259" key="2">
    <source>
        <dbReference type="PROSITE" id="PS50113"/>
    </source>
</evidence>
<evidence type="ECO:0000259" key="4">
    <source>
        <dbReference type="PROSITE" id="PS50887"/>
    </source>
</evidence>
<dbReference type="SMART" id="SM00086">
    <property type="entry name" value="PAC"/>
    <property type="match status" value="2"/>
</dbReference>
<dbReference type="InterPro" id="IPR035965">
    <property type="entry name" value="PAS-like_dom_sf"/>
</dbReference>
<dbReference type="InterPro" id="IPR052155">
    <property type="entry name" value="Biofilm_reg_signaling"/>
</dbReference>
<dbReference type="InterPro" id="IPR043128">
    <property type="entry name" value="Rev_trsase/Diguanyl_cyclase"/>
</dbReference>
<dbReference type="PANTHER" id="PTHR44757">
    <property type="entry name" value="DIGUANYLATE CYCLASE DGCP"/>
    <property type="match status" value="1"/>
</dbReference>
<dbReference type="SUPFAM" id="SSF141868">
    <property type="entry name" value="EAL domain-like"/>
    <property type="match status" value="1"/>
</dbReference>
<dbReference type="CDD" id="cd00130">
    <property type="entry name" value="PAS"/>
    <property type="match status" value="1"/>
</dbReference>
<evidence type="ECO:0000259" key="1">
    <source>
        <dbReference type="PROSITE" id="PS50112"/>
    </source>
</evidence>
<sequence>MLVECQHDLKQLLNLFSANVPGFFFQLLRAASGQYKLLLVSDNAEQALGIPICSLSEQAKLALSRVHADDQAALQQSLAYSAQHISPWSLQFRYLHPAGGQRWFEGHATPTQHEEHSLLWHGYINDITPIKLNELALAEYASQHREIVDNILDAIITIDEHGIIETFSKAASRIFGYQAAEVIGENVALLMPEPYSSTHNHYMQNYRQTGEAKIIGKSRETQGLRKDGRLFNMELRIARIQQADRYKFIGMVRDLSERKRTEVLIEKLAFYDPLTQLPNRRLLKQRLTAALQECKLQKGLGALLYIDLDNFKHLNDSLGHGIGDQLLRQVASRLQQSVRQQDTVARLGGDEFIILLLNLSSEQQTAVQQAETVAEKVRVALNTPFTLEQLSYVSSPSIGITLFSDDNNSIDELLQQADLAMYQAKAAGKNQTHLFDVAMQIKASARTQLESELRQAITKQQLQLYFQGLHDQHGHLVGAEVLLRWFHPELGSVSPAVFIPIAEESGLIFEIGSWVIEQACQQLAQWLERAPDLQLKLSINISARQFHQDGFLPQVLRTLERFNKVRQALQFELTESILVSRVEEVVTKMNVLRNYGIAFALDDFGTGYSSLSYLKRLPLALLKIDRSFIDDILHDPNDAAIASTVIALSKALGLDVIAEGVETLAQRNALAELGCYFYQGYYFSKPLPASEFMQLHCPELAH</sequence>
<dbReference type="InterPro" id="IPR001610">
    <property type="entry name" value="PAC"/>
</dbReference>
<dbReference type="SMART" id="SM00091">
    <property type="entry name" value="PAS"/>
    <property type="match status" value="2"/>
</dbReference>
<name>A0ABQ3KYM0_9ALTE</name>
<evidence type="ECO:0000313" key="5">
    <source>
        <dbReference type="EMBL" id="GHG60761.1"/>
    </source>
</evidence>
<feature type="domain" description="GGDEF" evidence="4">
    <location>
        <begin position="299"/>
        <end position="437"/>
    </location>
</feature>
<dbReference type="RefSeq" id="WP_189429694.1">
    <property type="nucleotide sequence ID" value="NZ_BNAO01000001.1"/>
</dbReference>
<gene>
    <name evidence="5" type="ORF">GCM10010919_04460</name>
</gene>
<evidence type="ECO:0000259" key="3">
    <source>
        <dbReference type="PROSITE" id="PS50883"/>
    </source>
</evidence>
<dbReference type="Proteomes" id="UP000659697">
    <property type="component" value="Unassembled WGS sequence"/>
</dbReference>
<dbReference type="InterPro" id="IPR000160">
    <property type="entry name" value="GGDEF_dom"/>
</dbReference>
<dbReference type="InterPro" id="IPR029787">
    <property type="entry name" value="Nucleotide_cyclase"/>
</dbReference>
<dbReference type="NCBIfam" id="TIGR00229">
    <property type="entry name" value="sensory_box"/>
    <property type="match status" value="1"/>
</dbReference>
<dbReference type="PANTHER" id="PTHR44757:SF2">
    <property type="entry name" value="BIOFILM ARCHITECTURE MAINTENANCE PROTEIN MBAA"/>
    <property type="match status" value="1"/>
</dbReference>
<keyword evidence="6" id="KW-1185">Reference proteome</keyword>
<dbReference type="Pfam" id="PF00990">
    <property type="entry name" value="GGDEF"/>
    <property type="match status" value="1"/>
</dbReference>
<dbReference type="InterPro" id="IPR001633">
    <property type="entry name" value="EAL_dom"/>
</dbReference>
<dbReference type="PROSITE" id="PS50112">
    <property type="entry name" value="PAS"/>
    <property type="match status" value="1"/>
</dbReference>
<dbReference type="InterPro" id="IPR013655">
    <property type="entry name" value="PAS_fold_3"/>
</dbReference>
<dbReference type="SMART" id="SM00267">
    <property type="entry name" value="GGDEF"/>
    <property type="match status" value="1"/>
</dbReference>
<proteinExistence type="predicted"/>
<reference evidence="6" key="1">
    <citation type="journal article" date="2019" name="Int. J. Syst. Evol. Microbiol.">
        <title>The Global Catalogue of Microorganisms (GCM) 10K type strain sequencing project: providing services to taxonomists for standard genome sequencing and annotation.</title>
        <authorList>
            <consortium name="The Broad Institute Genomics Platform"/>
            <consortium name="The Broad Institute Genome Sequencing Center for Infectious Disease"/>
            <person name="Wu L."/>
            <person name="Ma J."/>
        </authorList>
    </citation>
    <scope>NUCLEOTIDE SEQUENCE [LARGE SCALE GENOMIC DNA]</scope>
    <source>
        <strain evidence="6">CGMCC 1.7003</strain>
    </source>
</reference>
<feature type="domain" description="PAC" evidence="2">
    <location>
        <begin position="217"/>
        <end position="267"/>
    </location>
</feature>
<dbReference type="Pfam" id="PF00989">
    <property type="entry name" value="PAS"/>
    <property type="match status" value="1"/>
</dbReference>